<feature type="transmembrane region" description="Helical" evidence="2">
    <location>
        <begin position="6"/>
        <end position="23"/>
    </location>
</feature>
<name>A0AB39UCF7_9BIFI</name>
<dbReference type="AlphaFoldDB" id="A0AB39UCF7"/>
<accession>A0AB39UCF7</accession>
<dbReference type="RefSeq" id="WP_369340815.1">
    <property type="nucleotide sequence ID" value="NZ_CP129675.1"/>
</dbReference>
<keyword evidence="2" id="KW-0812">Transmembrane</keyword>
<evidence type="ECO:0000313" key="3">
    <source>
        <dbReference type="EMBL" id="XDS46777.1"/>
    </source>
</evidence>
<feature type="region of interest" description="Disordered" evidence="1">
    <location>
        <begin position="46"/>
        <end position="110"/>
    </location>
</feature>
<dbReference type="KEGG" id="bfk:QN062_05345"/>
<protein>
    <submittedName>
        <fullName evidence="3">Uncharacterized protein</fullName>
    </submittedName>
</protein>
<dbReference type="EMBL" id="CP129682">
    <property type="protein sequence ID" value="XDS48516.1"/>
    <property type="molecule type" value="Genomic_DNA"/>
</dbReference>
<organism evidence="3">
    <name type="scientific">Bifidobacterium fermentum</name>
    <dbReference type="NCBI Taxonomy" id="3059035"/>
    <lineage>
        <taxon>Bacteria</taxon>
        <taxon>Bacillati</taxon>
        <taxon>Actinomycetota</taxon>
        <taxon>Actinomycetes</taxon>
        <taxon>Bifidobacteriales</taxon>
        <taxon>Bifidobacteriaceae</taxon>
        <taxon>Bifidobacterium</taxon>
    </lineage>
</organism>
<dbReference type="EMBL" id="CP129683">
    <property type="protein sequence ID" value="XDS49844.1"/>
    <property type="molecule type" value="Genomic_DNA"/>
</dbReference>
<gene>
    <name evidence="5" type="ORF">QN062_05345</name>
    <name evidence="4" type="ORF">QN216_09355</name>
    <name evidence="3" type="ORF">QN217_01110</name>
</gene>
<evidence type="ECO:0000313" key="5">
    <source>
        <dbReference type="EMBL" id="XDS49844.1"/>
    </source>
</evidence>
<keyword evidence="2" id="KW-1133">Transmembrane helix</keyword>
<evidence type="ECO:0000256" key="1">
    <source>
        <dbReference type="SAM" id="MobiDB-lite"/>
    </source>
</evidence>
<feature type="compositionally biased region" description="Low complexity" evidence="1">
    <location>
        <begin position="46"/>
        <end position="89"/>
    </location>
</feature>
<keyword evidence="2" id="KW-0472">Membrane</keyword>
<sequence length="208" mass="21178">MIIAGIASIVALVVVVALIWWAEGSWKRTQAAMEASTSSEASLSSSIENSSKSSDTASSTSTDASLSSSSDETSQTQDSTASSSQSSASDSDDAVATDPTTTSQSTKNGKTVAQVQLTWWDAESAGIQANGAVNNVVETGGTCTLTATKGSVSRSVSREATVNATNTSCGEITIPRSQLAVGNWTIRLSYSSSKSQGVSGSQTVNVAD</sequence>
<evidence type="ECO:0000256" key="2">
    <source>
        <dbReference type="SAM" id="Phobius"/>
    </source>
</evidence>
<dbReference type="EMBL" id="CP129675">
    <property type="protein sequence ID" value="XDS46777.1"/>
    <property type="molecule type" value="Genomic_DNA"/>
</dbReference>
<proteinExistence type="predicted"/>
<evidence type="ECO:0000313" key="4">
    <source>
        <dbReference type="EMBL" id="XDS48516.1"/>
    </source>
</evidence>
<reference evidence="3" key="1">
    <citation type="submission" date="2023-07" db="EMBL/GenBank/DDBJ databases">
        <title>Bifidobacterium aquikefiriaerophilum sp. nov. and Bifidobacterium eccum sp. nov., isolated from water kefir.</title>
        <authorList>
            <person name="Breselge S."/>
            <person name="Bellassi P."/>
            <person name="Barcenilla C."/>
            <person name="Alvarez-Ordonez A."/>
            <person name="Morelli L."/>
            <person name="Cotter P.D."/>
        </authorList>
    </citation>
    <scope>NUCLEOTIDE SEQUENCE</scope>
    <source>
        <strain evidence="5">WK012_4_13</strain>
        <strain evidence="4">WK013_4_14</strain>
        <strain evidence="3">WK048_4_13</strain>
    </source>
</reference>